<keyword evidence="2" id="KW-1003">Cell membrane</keyword>
<keyword evidence="3" id="KW-0328">Glycosyltransferase</keyword>
<evidence type="ECO:0000256" key="3">
    <source>
        <dbReference type="ARBA" id="ARBA00022676"/>
    </source>
</evidence>
<reference evidence="7 8" key="1">
    <citation type="journal article" date="2017" name="Int. J. Syst. Evol. Microbiol.">
        <title>Achromobacter aloeverae sp. nov., isolated from the root of Aloe vera (L.) Burm.f.</title>
        <authorList>
            <person name="Kuncharoen N."/>
            <person name="Muramatsu Y."/>
            <person name="Shibata C."/>
            <person name="Kamakura Y."/>
            <person name="Nakagawa Y."/>
            <person name="Tanasupawat S."/>
        </authorList>
    </citation>
    <scope>NUCLEOTIDE SEQUENCE [LARGE SCALE GENOMIC DNA]</scope>
    <source>
        <strain evidence="7 8">AVA-1</strain>
    </source>
</reference>
<dbReference type="PANTHER" id="PTHR43646">
    <property type="entry name" value="GLYCOSYLTRANSFERASE"/>
    <property type="match status" value="1"/>
</dbReference>
<evidence type="ECO:0000256" key="4">
    <source>
        <dbReference type="ARBA" id="ARBA00022679"/>
    </source>
</evidence>
<dbReference type="PANTHER" id="PTHR43646:SF2">
    <property type="entry name" value="GLYCOSYLTRANSFERASE 2-LIKE DOMAIN-CONTAINING PROTEIN"/>
    <property type="match status" value="1"/>
</dbReference>
<dbReference type="InterPro" id="IPR029044">
    <property type="entry name" value="Nucleotide-diphossugar_trans"/>
</dbReference>
<comment type="caution">
    <text evidence="7">The sequence shown here is derived from an EMBL/GenBank/DDBJ whole genome shotgun (WGS) entry which is preliminary data.</text>
</comment>
<keyword evidence="5" id="KW-0472">Membrane</keyword>
<accession>A0A4Q1HEY1</accession>
<organism evidence="7 8">
    <name type="scientific">Achromobacter aloeverae</name>
    <dbReference type="NCBI Taxonomy" id="1750518"/>
    <lineage>
        <taxon>Bacteria</taxon>
        <taxon>Pseudomonadati</taxon>
        <taxon>Pseudomonadota</taxon>
        <taxon>Betaproteobacteria</taxon>
        <taxon>Burkholderiales</taxon>
        <taxon>Alcaligenaceae</taxon>
        <taxon>Achromobacter</taxon>
    </lineage>
</organism>
<dbReference type="Proteomes" id="UP000290849">
    <property type="component" value="Unassembled WGS sequence"/>
</dbReference>
<dbReference type="Gene3D" id="3.90.550.10">
    <property type="entry name" value="Spore Coat Polysaccharide Biosynthesis Protein SpsA, Chain A"/>
    <property type="match status" value="1"/>
</dbReference>
<sequence length="225" mass="23803">MIGVVVPAHNEEACLDACLGALRRAARHPLLNGEEVRIVVVLDDCHDRSAEIVMARAVTGLRLDARNVGMARAHGAAHLLAAGARWLAFTDADSLVDERWLADQLSLACDAVCGCVTVEDWSMHSSAVRSRYQAHYQYRDGHRHVHGANLGVSASAYKAAGGFRGLSLGEDVALVEALLANGASVAWTALPRVVTSARRVGRVVGGFADFVTGLADNDDRAAAVA</sequence>
<dbReference type="SUPFAM" id="SSF53448">
    <property type="entry name" value="Nucleotide-diphospho-sugar transferases"/>
    <property type="match status" value="1"/>
</dbReference>
<proteinExistence type="predicted"/>
<dbReference type="OrthoDB" id="9777873at2"/>
<evidence type="ECO:0000313" key="7">
    <source>
        <dbReference type="EMBL" id="RXN85159.1"/>
    </source>
</evidence>
<feature type="domain" description="Glycosyltransferase 2-like" evidence="6">
    <location>
        <begin position="4"/>
        <end position="132"/>
    </location>
</feature>
<dbReference type="Pfam" id="PF00535">
    <property type="entry name" value="Glycos_transf_2"/>
    <property type="match status" value="1"/>
</dbReference>
<dbReference type="InterPro" id="IPR001173">
    <property type="entry name" value="Glyco_trans_2-like"/>
</dbReference>
<evidence type="ECO:0000256" key="1">
    <source>
        <dbReference type="ARBA" id="ARBA00004236"/>
    </source>
</evidence>
<keyword evidence="8" id="KW-1185">Reference proteome</keyword>
<evidence type="ECO:0000256" key="2">
    <source>
        <dbReference type="ARBA" id="ARBA00022475"/>
    </source>
</evidence>
<evidence type="ECO:0000256" key="5">
    <source>
        <dbReference type="ARBA" id="ARBA00023136"/>
    </source>
</evidence>
<evidence type="ECO:0000313" key="8">
    <source>
        <dbReference type="Proteomes" id="UP000290849"/>
    </source>
</evidence>
<dbReference type="EMBL" id="PYAL01000007">
    <property type="protein sequence ID" value="RXN85159.1"/>
    <property type="molecule type" value="Genomic_DNA"/>
</dbReference>
<dbReference type="GO" id="GO:0005886">
    <property type="term" value="C:plasma membrane"/>
    <property type="evidence" value="ECO:0007669"/>
    <property type="project" value="UniProtKB-SubCell"/>
</dbReference>
<keyword evidence="4 7" id="KW-0808">Transferase</keyword>
<dbReference type="GO" id="GO:0016757">
    <property type="term" value="F:glycosyltransferase activity"/>
    <property type="evidence" value="ECO:0007669"/>
    <property type="project" value="UniProtKB-KW"/>
</dbReference>
<comment type="subcellular location">
    <subcellularLocation>
        <location evidence="1">Cell membrane</location>
    </subcellularLocation>
</comment>
<dbReference type="AlphaFoldDB" id="A0A4Q1HEY1"/>
<gene>
    <name evidence="7" type="ORF">C7R54_21900</name>
</gene>
<protein>
    <submittedName>
        <fullName evidence="7">Glycosyl transferase</fullName>
    </submittedName>
</protein>
<name>A0A4Q1HEY1_9BURK</name>
<dbReference type="RefSeq" id="WP_129152575.1">
    <property type="nucleotide sequence ID" value="NZ_JBHSDO010000005.1"/>
</dbReference>
<evidence type="ECO:0000259" key="6">
    <source>
        <dbReference type="Pfam" id="PF00535"/>
    </source>
</evidence>